<dbReference type="AlphaFoldDB" id="A0A6H2BZG2"/>
<sequence>MLKTILAMTGKIEKFREVNFLNYTFFILFIFGLVTSTHLTLYWRVEQNANDWFFQLLLYASVIFHIYERRNNLAFVSQFPANFVGCCLIIIPYINAKFSVQEISIFWYCLPLISAIGLALLASGFEGIKQFKRELAVIAIFPLIFVFVKLLGMLIRITVISAKLTSYLLWYLGFNSATQGALVSVNNGVIDILSECTAIPLLIMLLKFSFVLAILFPSYLKNIYLPFILSVLISVILSVIRLVIIALVVTDKPAFNYWHGSQGGDIFALLSFLSFGAVILFLSPSQIPSSLTKAPPQKSQPEKSQPVSWLIVLTGIGLIIILFNFCIHPNAGLSQTAVYRFPSQIPLPGWQFMASEPLSLSSKQLAQENNRPLLNTDIETDKTKDILLGQIYHYQKAGQGLTANFYYVPSSLGDVKEYYQQFSYLPNLPKLIKPVQKVNLKGDHLEFFDQQNRYLTACINSLGKSTVTVSQFAAHFYRPYLNPSQWLNLLNGKQTFRDRRCIWGQLSLTKADTSDVELETAWQALLSYWQSNFPKLKL</sequence>
<evidence type="ECO:0000256" key="5">
    <source>
        <dbReference type="ARBA" id="ARBA00022801"/>
    </source>
</evidence>
<dbReference type="Proteomes" id="UP000502433">
    <property type="component" value="Chromosome"/>
</dbReference>
<protein>
    <submittedName>
        <fullName evidence="9">Archaeosortase/exosortase family protein</fullName>
    </submittedName>
</protein>
<name>A0A6H2BZG2_DOLFA</name>
<feature type="transmembrane region" description="Helical" evidence="8">
    <location>
        <begin position="197"/>
        <end position="217"/>
    </location>
</feature>
<keyword evidence="5" id="KW-0378">Hydrolase</keyword>
<dbReference type="GO" id="GO:0005886">
    <property type="term" value="C:plasma membrane"/>
    <property type="evidence" value="ECO:0007669"/>
    <property type="project" value="UniProtKB-SubCell"/>
</dbReference>
<dbReference type="EMBL" id="CP051206">
    <property type="protein sequence ID" value="QJB44481.1"/>
    <property type="molecule type" value="Genomic_DNA"/>
</dbReference>
<dbReference type="NCBIfam" id="TIGR04178">
    <property type="entry name" value="exo_archaeo"/>
    <property type="match status" value="1"/>
</dbReference>
<keyword evidence="3" id="KW-0645">Protease</keyword>
<reference evidence="9 10" key="2">
    <citation type="submission" date="2020-04" db="EMBL/GenBank/DDBJ databases">
        <authorList>
            <person name="Fomenkov A."/>
            <person name="Anton B.P."/>
            <person name="Roberts R.J."/>
        </authorList>
    </citation>
    <scope>NUCLEOTIDE SEQUENCE [LARGE SCALE GENOMIC DNA]</scope>
    <source>
        <strain evidence="9 10">CCAP 1403/13f</strain>
    </source>
</reference>
<proteinExistence type="predicted"/>
<evidence type="ECO:0000256" key="3">
    <source>
        <dbReference type="ARBA" id="ARBA00022670"/>
    </source>
</evidence>
<evidence type="ECO:0000256" key="1">
    <source>
        <dbReference type="ARBA" id="ARBA00004651"/>
    </source>
</evidence>
<evidence type="ECO:0000313" key="9">
    <source>
        <dbReference type="EMBL" id="QJB44481.1"/>
    </source>
</evidence>
<organism evidence="9 10">
    <name type="scientific">Dolichospermum flos-aquae CCAP 1403/13F</name>
    <dbReference type="NCBI Taxonomy" id="315271"/>
    <lineage>
        <taxon>Bacteria</taxon>
        <taxon>Bacillati</taxon>
        <taxon>Cyanobacteriota</taxon>
        <taxon>Cyanophyceae</taxon>
        <taxon>Nostocales</taxon>
        <taxon>Aphanizomenonaceae</taxon>
        <taxon>Dolichospermum</taxon>
    </lineage>
</organism>
<evidence type="ECO:0000256" key="4">
    <source>
        <dbReference type="ARBA" id="ARBA00022692"/>
    </source>
</evidence>
<keyword evidence="4 8" id="KW-0812">Transmembrane</keyword>
<accession>A0A6H2BZG2</accession>
<evidence type="ECO:0000256" key="8">
    <source>
        <dbReference type="SAM" id="Phobius"/>
    </source>
</evidence>
<dbReference type="Pfam" id="PF09721">
    <property type="entry name" value="Exosortase_EpsH"/>
    <property type="match status" value="1"/>
</dbReference>
<dbReference type="GO" id="GO:0006508">
    <property type="term" value="P:proteolysis"/>
    <property type="evidence" value="ECO:0007669"/>
    <property type="project" value="UniProtKB-KW"/>
</dbReference>
<keyword evidence="6 8" id="KW-1133">Transmembrane helix</keyword>
<evidence type="ECO:0000313" key="10">
    <source>
        <dbReference type="Proteomes" id="UP000502433"/>
    </source>
</evidence>
<feature type="transmembrane region" description="Helical" evidence="8">
    <location>
        <begin position="223"/>
        <end position="245"/>
    </location>
</feature>
<evidence type="ECO:0000256" key="6">
    <source>
        <dbReference type="ARBA" id="ARBA00022989"/>
    </source>
</evidence>
<dbReference type="InterPro" id="IPR026392">
    <property type="entry name" value="Exo/Archaeosortase_dom"/>
</dbReference>
<reference evidence="9 10" key="1">
    <citation type="submission" date="2020-04" db="EMBL/GenBank/DDBJ databases">
        <title>Genome-Wide Identification of 5-Methylcytosine Sites in Bacterial Genomes By High-Throughput Sequencing of MspJI Restriction Fragments.</title>
        <authorList>
            <person name="Wu V."/>
        </authorList>
    </citation>
    <scope>NUCLEOTIDE SEQUENCE [LARGE SCALE GENOMIC DNA]</scope>
    <source>
        <strain evidence="9 10">CCAP 1403/13f</strain>
    </source>
</reference>
<feature type="transmembrane region" description="Helical" evidence="8">
    <location>
        <begin position="307"/>
        <end position="327"/>
    </location>
</feature>
<dbReference type="KEGG" id="dfs:HGD76_10135"/>
<feature type="transmembrane region" description="Helical" evidence="8">
    <location>
        <begin position="20"/>
        <end position="43"/>
    </location>
</feature>
<dbReference type="GO" id="GO:0008233">
    <property type="term" value="F:peptidase activity"/>
    <property type="evidence" value="ECO:0007669"/>
    <property type="project" value="UniProtKB-KW"/>
</dbReference>
<evidence type="ECO:0000256" key="7">
    <source>
        <dbReference type="ARBA" id="ARBA00023136"/>
    </source>
</evidence>
<feature type="transmembrane region" description="Helical" evidence="8">
    <location>
        <begin position="74"/>
        <end position="93"/>
    </location>
</feature>
<gene>
    <name evidence="9" type="ORF">HGD76_10135</name>
</gene>
<feature type="transmembrane region" description="Helical" evidence="8">
    <location>
        <begin position="49"/>
        <end position="67"/>
    </location>
</feature>
<dbReference type="InterPro" id="IPR019127">
    <property type="entry name" value="Exosortase"/>
</dbReference>
<feature type="transmembrane region" description="Helical" evidence="8">
    <location>
        <begin position="266"/>
        <end position="287"/>
    </location>
</feature>
<feature type="transmembrane region" description="Helical" evidence="8">
    <location>
        <begin position="167"/>
        <end position="185"/>
    </location>
</feature>
<feature type="transmembrane region" description="Helical" evidence="8">
    <location>
        <begin position="135"/>
        <end position="155"/>
    </location>
</feature>
<feature type="transmembrane region" description="Helical" evidence="8">
    <location>
        <begin position="105"/>
        <end position="123"/>
    </location>
</feature>
<keyword evidence="7 8" id="KW-0472">Membrane</keyword>
<evidence type="ECO:0000256" key="2">
    <source>
        <dbReference type="ARBA" id="ARBA00022475"/>
    </source>
</evidence>
<comment type="subcellular location">
    <subcellularLocation>
        <location evidence="1">Cell membrane</location>
        <topology evidence="1">Multi-pass membrane protein</topology>
    </subcellularLocation>
</comment>
<keyword evidence="2" id="KW-1003">Cell membrane</keyword>